<dbReference type="InterPro" id="IPR051356">
    <property type="entry name" value="SOX/SOX-like_TF"/>
</dbReference>
<feature type="compositionally biased region" description="Acidic residues" evidence="7">
    <location>
        <begin position="72"/>
        <end position="82"/>
    </location>
</feature>
<feature type="compositionally biased region" description="Polar residues" evidence="7">
    <location>
        <begin position="744"/>
        <end position="753"/>
    </location>
</feature>
<dbReference type="Gene3D" id="1.10.30.10">
    <property type="entry name" value="High mobility group box domain"/>
    <property type="match status" value="1"/>
</dbReference>
<reference evidence="9 10" key="1">
    <citation type="journal article" date="2022" name="Nat. Ecol. Evol.">
        <title>A masculinizing supergene underlies an exaggerated male reproductive morph in a spider.</title>
        <authorList>
            <person name="Hendrickx F."/>
            <person name="De Corte Z."/>
            <person name="Sonet G."/>
            <person name="Van Belleghem S.M."/>
            <person name="Kostlbacher S."/>
            <person name="Vangestel C."/>
        </authorList>
    </citation>
    <scope>NUCLEOTIDE SEQUENCE [LARGE SCALE GENOMIC DNA]</scope>
    <source>
        <strain evidence="9">W744_W776</strain>
    </source>
</reference>
<dbReference type="Proteomes" id="UP000827092">
    <property type="component" value="Unassembled WGS sequence"/>
</dbReference>
<dbReference type="SUPFAM" id="SSF47095">
    <property type="entry name" value="HMG-box"/>
    <property type="match status" value="1"/>
</dbReference>
<keyword evidence="6" id="KW-0175">Coiled coil</keyword>
<dbReference type="GO" id="GO:0005634">
    <property type="term" value="C:nucleus"/>
    <property type="evidence" value="ECO:0007669"/>
    <property type="project" value="UniProtKB-UniRule"/>
</dbReference>
<dbReference type="SMART" id="SM00398">
    <property type="entry name" value="HMG"/>
    <property type="match status" value="1"/>
</dbReference>
<keyword evidence="10" id="KW-1185">Reference proteome</keyword>
<dbReference type="PANTHER" id="PTHR45789">
    <property type="entry name" value="FI18025P1"/>
    <property type="match status" value="1"/>
</dbReference>
<feature type="compositionally biased region" description="Polar residues" evidence="7">
    <location>
        <begin position="447"/>
        <end position="456"/>
    </location>
</feature>
<dbReference type="GO" id="GO:0045165">
    <property type="term" value="P:cell fate commitment"/>
    <property type="evidence" value="ECO:0007669"/>
    <property type="project" value="TreeGrafter"/>
</dbReference>
<evidence type="ECO:0000256" key="2">
    <source>
        <dbReference type="ARBA" id="ARBA00023125"/>
    </source>
</evidence>
<accession>A0AAV6VKN8</accession>
<feature type="region of interest" description="Disordered" evidence="7">
    <location>
        <begin position="341"/>
        <end position="467"/>
    </location>
</feature>
<evidence type="ECO:0000256" key="3">
    <source>
        <dbReference type="ARBA" id="ARBA00023163"/>
    </source>
</evidence>
<keyword evidence="3" id="KW-0804">Transcription</keyword>
<dbReference type="GO" id="GO:0000981">
    <property type="term" value="F:DNA-binding transcription factor activity, RNA polymerase II-specific"/>
    <property type="evidence" value="ECO:0007669"/>
    <property type="project" value="TreeGrafter"/>
</dbReference>
<evidence type="ECO:0000256" key="7">
    <source>
        <dbReference type="SAM" id="MobiDB-lite"/>
    </source>
</evidence>
<name>A0AAV6VKN8_9ARAC</name>
<dbReference type="InterPro" id="IPR036910">
    <property type="entry name" value="HMG_box_dom_sf"/>
</dbReference>
<feature type="compositionally biased region" description="Low complexity" evidence="7">
    <location>
        <begin position="88"/>
        <end position="99"/>
    </location>
</feature>
<evidence type="ECO:0000256" key="1">
    <source>
        <dbReference type="ARBA" id="ARBA00023015"/>
    </source>
</evidence>
<protein>
    <recommendedName>
        <fullName evidence="8">HMG box domain-containing protein</fullName>
    </recommendedName>
</protein>
<dbReference type="InterPro" id="IPR009071">
    <property type="entry name" value="HMG_box_dom"/>
</dbReference>
<feature type="compositionally biased region" description="Low complexity" evidence="7">
    <location>
        <begin position="396"/>
        <end position="409"/>
    </location>
</feature>
<comment type="caution">
    <text evidence="9">The sequence shown here is derived from an EMBL/GenBank/DDBJ whole genome shotgun (WGS) entry which is preliminary data.</text>
</comment>
<proteinExistence type="predicted"/>
<keyword evidence="2 5" id="KW-0238">DNA-binding</keyword>
<dbReference type="EMBL" id="JAFNEN010000064">
    <property type="protein sequence ID" value="KAG8196738.1"/>
    <property type="molecule type" value="Genomic_DNA"/>
</dbReference>
<organism evidence="9 10">
    <name type="scientific">Oedothorax gibbosus</name>
    <dbReference type="NCBI Taxonomy" id="931172"/>
    <lineage>
        <taxon>Eukaryota</taxon>
        <taxon>Metazoa</taxon>
        <taxon>Ecdysozoa</taxon>
        <taxon>Arthropoda</taxon>
        <taxon>Chelicerata</taxon>
        <taxon>Arachnida</taxon>
        <taxon>Araneae</taxon>
        <taxon>Araneomorphae</taxon>
        <taxon>Entelegynae</taxon>
        <taxon>Araneoidea</taxon>
        <taxon>Linyphiidae</taxon>
        <taxon>Erigoninae</taxon>
        <taxon>Oedothorax</taxon>
    </lineage>
</organism>
<dbReference type="Pfam" id="PF00505">
    <property type="entry name" value="HMG_box"/>
    <property type="match status" value="1"/>
</dbReference>
<dbReference type="AlphaFoldDB" id="A0AAV6VKN8"/>
<dbReference type="GO" id="GO:0000978">
    <property type="term" value="F:RNA polymerase II cis-regulatory region sequence-specific DNA binding"/>
    <property type="evidence" value="ECO:0007669"/>
    <property type="project" value="TreeGrafter"/>
</dbReference>
<feature type="coiled-coil region" evidence="6">
    <location>
        <begin position="265"/>
        <end position="329"/>
    </location>
</feature>
<feature type="DNA-binding region" description="HMG box" evidence="5">
    <location>
        <begin position="598"/>
        <end position="666"/>
    </location>
</feature>
<evidence type="ECO:0000256" key="4">
    <source>
        <dbReference type="ARBA" id="ARBA00023242"/>
    </source>
</evidence>
<feature type="region of interest" description="Disordered" evidence="7">
    <location>
        <begin position="553"/>
        <end position="581"/>
    </location>
</feature>
<feature type="compositionally biased region" description="Low complexity" evidence="7">
    <location>
        <begin position="50"/>
        <end position="61"/>
    </location>
</feature>
<feature type="region of interest" description="Disordered" evidence="7">
    <location>
        <begin position="1"/>
        <end position="123"/>
    </location>
</feature>
<dbReference type="PANTHER" id="PTHR45789:SF2">
    <property type="entry name" value="FI18025P1"/>
    <property type="match status" value="1"/>
</dbReference>
<evidence type="ECO:0000313" key="9">
    <source>
        <dbReference type="EMBL" id="KAG8196738.1"/>
    </source>
</evidence>
<evidence type="ECO:0000256" key="5">
    <source>
        <dbReference type="PROSITE-ProRule" id="PRU00267"/>
    </source>
</evidence>
<evidence type="ECO:0000259" key="8">
    <source>
        <dbReference type="PROSITE" id="PS50118"/>
    </source>
</evidence>
<evidence type="ECO:0000256" key="6">
    <source>
        <dbReference type="SAM" id="Coils"/>
    </source>
</evidence>
<dbReference type="CDD" id="cd22042">
    <property type="entry name" value="HMG-box_EGL13-like"/>
    <property type="match status" value="1"/>
</dbReference>
<feature type="region of interest" description="Disordered" evidence="7">
    <location>
        <begin position="135"/>
        <end position="160"/>
    </location>
</feature>
<feature type="compositionally biased region" description="Basic residues" evidence="7">
    <location>
        <begin position="423"/>
        <end position="437"/>
    </location>
</feature>
<dbReference type="FunFam" id="1.10.30.10:FF:000003">
    <property type="entry name" value="Putative transcription factor SOX-6"/>
    <property type="match status" value="1"/>
</dbReference>
<gene>
    <name evidence="9" type="ORF">JTE90_014473</name>
</gene>
<evidence type="ECO:0000313" key="10">
    <source>
        <dbReference type="Proteomes" id="UP000827092"/>
    </source>
</evidence>
<feature type="region of interest" description="Disordered" evidence="7">
    <location>
        <begin position="717"/>
        <end position="768"/>
    </location>
</feature>
<keyword evidence="1" id="KW-0805">Transcription regulation</keyword>
<feature type="compositionally biased region" description="Polar residues" evidence="7">
    <location>
        <begin position="348"/>
        <end position="394"/>
    </location>
</feature>
<keyword evidence="4 5" id="KW-0539">Nucleus</keyword>
<feature type="compositionally biased region" description="Basic and acidic residues" evidence="7">
    <location>
        <begin position="26"/>
        <end position="36"/>
    </location>
</feature>
<sequence length="768" mass="86192">MSSKRKSPPTKFTPDDLSNGLHPHRNPSDHPLDSPHHPFATPPILEVEENVPLNLHQNNNHLPPPNNRQYSIDEEELEEEHFLDDMTSNSDSCSPYPSSRLAEEDSDNVNSDPEDLAKASFNSRKQRLLQSVVSGGEKTGHQAQETDSDSDPGCFSGSEDQAVSRTNNNMETAVGSPGSGGDVRPVNRRSMDDVVKKLTSKMSNSASLSEISHGHCANEAMGFQTDAGGRKYSNGKDSSSLERVLMESEALKVTLSDKVSQVDQQKLLTDLINQLQRMRSQIEREQQIKEMEENVERSTVEQRERQAVIERQQQQLYYQQQQIQELQCQINGNSIGKNSMGSYLPMFENNTPTSNAGPLRPQPTNAVTRRPTESSPTMQHQPLQLVSHQAQQQCWAPAIASPSPSISSSDPDLESDAPLNLSKPKHSRSAAKRPHRSPPRELKVHESGTSVSPSAMQQQQQQHHRNQQNMFADMMSMAHVMRQPQAPQLQMPPNAYLPGAYPAMPLHLRSQGMMTHQDKVKESLSPGGHLPPPPFPNFNLHMYLSQCMNPHDPCDIAPSPPSMDDKKHDPQLASSPSKMAGAKIIRQTKKDGESKPHIKRPMNAFMVWAKDERRKILKACPDMHNSNISKILGARWKAMSNGEKQPYYEEQSRLSKLHMEKHPDYRYRPRPKRTCIVDGKKLRISEYKQMMKSRRQEMRTLWYRDGLGVMDSPTMVGPSSLLSLPPPSGGDMRLSPPNPMDLHSPQTSPSTSRIKVEDQHQVSMETST</sequence>
<dbReference type="PROSITE" id="PS50118">
    <property type="entry name" value="HMG_BOX_2"/>
    <property type="match status" value="1"/>
</dbReference>
<feature type="domain" description="HMG box" evidence="8">
    <location>
        <begin position="598"/>
        <end position="666"/>
    </location>
</feature>